<proteinExistence type="inferred from homology"/>
<evidence type="ECO:0000256" key="1">
    <source>
        <dbReference type="ARBA" id="ARBA00010169"/>
    </source>
</evidence>
<name>A0AAN9BDX7_9CAEN</name>
<accession>A0AAN9BDX7</accession>
<dbReference type="Pfam" id="PF03091">
    <property type="entry name" value="CutA1"/>
    <property type="match status" value="1"/>
</dbReference>
<dbReference type="AlphaFoldDB" id="A0AAN9BDX7"/>
<dbReference type="InterPro" id="IPR015867">
    <property type="entry name" value="N-reg_PII/ATP_PRibTrfase_C"/>
</dbReference>
<protein>
    <submittedName>
        <fullName evidence="2">Uncharacterized protein</fullName>
    </submittedName>
</protein>
<dbReference type="PANTHER" id="PTHR23419:SF8">
    <property type="entry name" value="FI09726P"/>
    <property type="match status" value="1"/>
</dbReference>
<dbReference type="Gene3D" id="3.30.70.120">
    <property type="match status" value="1"/>
</dbReference>
<comment type="similarity">
    <text evidence="1">Belongs to the CutA family.</text>
</comment>
<evidence type="ECO:0000313" key="2">
    <source>
        <dbReference type="EMBL" id="KAK7103762.1"/>
    </source>
</evidence>
<reference evidence="2 3" key="1">
    <citation type="submission" date="2024-02" db="EMBL/GenBank/DDBJ databases">
        <title>Chromosome-scale genome assembly of the rough periwinkle Littorina saxatilis.</title>
        <authorList>
            <person name="De Jode A."/>
            <person name="Faria R."/>
            <person name="Formenti G."/>
            <person name="Sims Y."/>
            <person name="Smith T.P."/>
            <person name="Tracey A."/>
            <person name="Wood J.M.D."/>
            <person name="Zagrodzka Z.B."/>
            <person name="Johannesson K."/>
            <person name="Butlin R.K."/>
            <person name="Leder E.H."/>
        </authorList>
    </citation>
    <scope>NUCLEOTIDE SEQUENCE [LARGE SCALE GENOMIC DNA]</scope>
    <source>
        <strain evidence="2">Snail1</strain>
        <tissue evidence="2">Muscle</tissue>
    </source>
</reference>
<evidence type="ECO:0000313" key="3">
    <source>
        <dbReference type="Proteomes" id="UP001374579"/>
    </source>
</evidence>
<dbReference type="Proteomes" id="UP001374579">
    <property type="component" value="Unassembled WGS sequence"/>
</dbReference>
<sequence>MTPTAIIVGEYSFPKSQHPPKQHSLGFACVHSSVRSLHSSLEMIKTVTSKVDQVSDYVRKNHPYDVAEVISSKIDNGNPPYLKWIADVTMGGKQK</sequence>
<dbReference type="EMBL" id="JBAMIC010000008">
    <property type="protein sequence ID" value="KAK7103762.1"/>
    <property type="molecule type" value="Genomic_DNA"/>
</dbReference>
<dbReference type="PANTHER" id="PTHR23419">
    <property type="entry name" value="DIVALENT CATION TOLERANCE CUTA-RELATED"/>
    <property type="match status" value="1"/>
</dbReference>
<dbReference type="GO" id="GO:0005507">
    <property type="term" value="F:copper ion binding"/>
    <property type="evidence" value="ECO:0007669"/>
    <property type="project" value="TreeGrafter"/>
</dbReference>
<organism evidence="2 3">
    <name type="scientific">Littorina saxatilis</name>
    <dbReference type="NCBI Taxonomy" id="31220"/>
    <lineage>
        <taxon>Eukaryota</taxon>
        <taxon>Metazoa</taxon>
        <taxon>Spiralia</taxon>
        <taxon>Lophotrochozoa</taxon>
        <taxon>Mollusca</taxon>
        <taxon>Gastropoda</taxon>
        <taxon>Caenogastropoda</taxon>
        <taxon>Littorinimorpha</taxon>
        <taxon>Littorinoidea</taxon>
        <taxon>Littorinidae</taxon>
        <taxon>Littorina</taxon>
    </lineage>
</organism>
<comment type="caution">
    <text evidence="2">The sequence shown here is derived from an EMBL/GenBank/DDBJ whole genome shotgun (WGS) entry which is preliminary data.</text>
</comment>
<dbReference type="InterPro" id="IPR004323">
    <property type="entry name" value="Ion_tolerance_CutA"/>
</dbReference>
<dbReference type="SUPFAM" id="SSF54913">
    <property type="entry name" value="GlnB-like"/>
    <property type="match status" value="1"/>
</dbReference>
<dbReference type="InterPro" id="IPR011322">
    <property type="entry name" value="N-reg_PII-like_a/b"/>
</dbReference>
<gene>
    <name evidence="2" type="ORF">V1264_018598</name>
</gene>
<keyword evidence="3" id="KW-1185">Reference proteome</keyword>
<dbReference type="GO" id="GO:0010038">
    <property type="term" value="P:response to metal ion"/>
    <property type="evidence" value="ECO:0007669"/>
    <property type="project" value="InterPro"/>
</dbReference>